<dbReference type="Pfam" id="PF06985">
    <property type="entry name" value="HET"/>
    <property type="match status" value="1"/>
</dbReference>
<dbReference type="AlphaFoldDB" id="A0AA39WFH2"/>
<dbReference type="Proteomes" id="UP001175000">
    <property type="component" value="Unassembled WGS sequence"/>
</dbReference>
<organism evidence="2 3">
    <name type="scientific">Immersiella caudata</name>
    <dbReference type="NCBI Taxonomy" id="314043"/>
    <lineage>
        <taxon>Eukaryota</taxon>
        <taxon>Fungi</taxon>
        <taxon>Dikarya</taxon>
        <taxon>Ascomycota</taxon>
        <taxon>Pezizomycotina</taxon>
        <taxon>Sordariomycetes</taxon>
        <taxon>Sordariomycetidae</taxon>
        <taxon>Sordariales</taxon>
        <taxon>Lasiosphaeriaceae</taxon>
        <taxon>Immersiella</taxon>
    </lineage>
</organism>
<comment type="caution">
    <text evidence="2">The sequence shown here is derived from an EMBL/GenBank/DDBJ whole genome shotgun (WGS) entry which is preliminary data.</text>
</comment>
<evidence type="ECO:0000313" key="2">
    <source>
        <dbReference type="EMBL" id="KAK0614400.1"/>
    </source>
</evidence>
<evidence type="ECO:0000259" key="1">
    <source>
        <dbReference type="Pfam" id="PF06985"/>
    </source>
</evidence>
<dbReference type="PANTHER" id="PTHR33112">
    <property type="entry name" value="DOMAIN PROTEIN, PUTATIVE-RELATED"/>
    <property type="match status" value="1"/>
</dbReference>
<protein>
    <recommendedName>
        <fullName evidence="1">Heterokaryon incompatibility domain-containing protein</fullName>
    </recommendedName>
</protein>
<proteinExistence type="predicted"/>
<accession>A0AA39WFH2</accession>
<sequence>MSIKTTRETYAADLGGGIAVAFLPATFRGAVSITRSLRIRYLWIGSLCIIQFDEADWAEKVGQMSMIYSSVYLKVAATAASDSLRGIFSVRDAWGSDWKAPVYRTPWNRA</sequence>
<dbReference type="InterPro" id="IPR010730">
    <property type="entry name" value="HET"/>
</dbReference>
<feature type="domain" description="Heterokaryon incompatibility" evidence="1">
    <location>
        <begin position="21"/>
        <end position="94"/>
    </location>
</feature>
<name>A0AA39WFH2_9PEZI</name>
<reference evidence="2" key="1">
    <citation type="submission" date="2023-06" db="EMBL/GenBank/DDBJ databases">
        <title>Genome-scale phylogeny and comparative genomics of the fungal order Sordariales.</title>
        <authorList>
            <consortium name="Lawrence Berkeley National Laboratory"/>
            <person name="Hensen N."/>
            <person name="Bonometti L."/>
            <person name="Westerberg I."/>
            <person name="Brannstrom I.O."/>
            <person name="Guillou S."/>
            <person name="Cros-Aarteil S."/>
            <person name="Calhoun S."/>
            <person name="Haridas S."/>
            <person name="Kuo A."/>
            <person name="Mondo S."/>
            <person name="Pangilinan J."/>
            <person name="Riley R."/>
            <person name="Labutti K."/>
            <person name="Andreopoulos B."/>
            <person name="Lipzen A."/>
            <person name="Chen C."/>
            <person name="Yanf M."/>
            <person name="Daum C."/>
            <person name="Ng V."/>
            <person name="Clum A."/>
            <person name="Steindorff A."/>
            <person name="Ohm R."/>
            <person name="Martin F."/>
            <person name="Silar P."/>
            <person name="Natvig D."/>
            <person name="Lalanne C."/>
            <person name="Gautier V."/>
            <person name="Ament-Velasquez S.L."/>
            <person name="Kruys A."/>
            <person name="Hutchinson M.I."/>
            <person name="Powell A.J."/>
            <person name="Barry K."/>
            <person name="Miller A.N."/>
            <person name="Grigoriev I.V."/>
            <person name="Debuchy R."/>
            <person name="Gladieux P."/>
            <person name="Thoren M.H."/>
            <person name="Johannesson H."/>
        </authorList>
    </citation>
    <scope>NUCLEOTIDE SEQUENCE</scope>
    <source>
        <strain evidence="2">CBS 606.72</strain>
    </source>
</reference>
<keyword evidence="3" id="KW-1185">Reference proteome</keyword>
<dbReference type="PANTHER" id="PTHR33112:SF16">
    <property type="entry name" value="HETEROKARYON INCOMPATIBILITY DOMAIN-CONTAINING PROTEIN"/>
    <property type="match status" value="1"/>
</dbReference>
<dbReference type="EMBL" id="JAULSU010000006">
    <property type="protein sequence ID" value="KAK0614400.1"/>
    <property type="molecule type" value="Genomic_DNA"/>
</dbReference>
<evidence type="ECO:0000313" key="3">
    <source>
        <dbReference type="Proteomes" id="UP001175000"/>
    </source>
</evidence>
<gene>
    <name evidence="2" type="ORF">B0T14DRAFT_437797</name>
</gene>